<evidence type="ECO:0000256" key="4">
    <source>
        <dbReference type="ARBA" id="ARBA00022679"/>
    </source>
</evidence>
<dbReference type="PANTHER" id="PTHR46146">
    <property type="entry name" value="SERINE/THREONINE-PROTEIN KINASE-LIKE PROTEIN CCR4"/>
    <property type="match status" value="1"/>
</dbReference>
<name>A0AAD6EP73_9POAL</name>
<evidence type="ECO:0000259" key="16">
    <source>
        <dbReference type="PROSITE" id="PS50011"/>
    </source>
</evidence>
<protein>
    <recommendedName>
        <fullName evidence="16">Protein kinase domain-containing protein</fullName>
    </recommendedName>
</protein>
<dbReference type="Gene3D" id="3.30.200.20">
    <property type="entry name" value="Phosphorylase Kinase, domain 1"/>
    <property type="match status" value="1"/>
</dbReference>
<keyword evidence="10 14" id="KW-1133">Transmembrane helix</keyword>
<dbReference type="AlphaFoldDB" id="A0AAD6EP73"/>
<dbReference type="PROSITE" id="PS00107">
    <property type="entry name" value="PROTEIN_KINASE_ATP"/>
    <property type="match status" value="1"/>
</dbReference>
<dbReference type="PANTHER" id="PTHR46146:SF4">
    <property type="entry name" value="SERINE_THREONINE-PROTEIN KINASE-LIKE PROTEIN CCR4"/>
    <property type="match status" value="1"/>
</dbReference>
<keyword evidence="18" id="KW-1185">Reference proteome</keyword>
<dbReference type="Pfam" id="PF13540">
    <property type="entry name" value="RCC1_2"/>
    <property type="match status" value="1"/>
</dbReference>
<evidence type="ECO:0000256" key="13">
    <source>
        <dbReference type="PROSITE-ProRule" id="PRU10141"/>
    </source>
</evidence>
<keyword evidence="11 14" id="KW-0472">Membrane</keyword>
<keyword evidence="5 14" id="KW-0812">Transmembrane</keyword>
<feature type="transmembrane region" description="Helical" evidence="14">
    <location>
        <begin position="378"/>
        <end position="402"/>
    </location>
</feature>
<dbReference type="EMBL" id="JAMRDG010000002">
    <property type="protein sequence ID" value="KAJ3691667.1"/>
    <property type="molecule type" value="Genomic_DNA"/>
</dbReference>
<dbReference type="PROSITE" id="PS50011">
    <property type="entry name" value="PROTEIN_KINASE_DOM"/>
    <property type="match status" value="1"/>
</dbReference>
<feature type="signal peptide" evidence="15">
    <location>
        <begin position="1"/>
        <end position="22"/>
    </location>
</feature>
<dbReference type="Gene3D" id="1.10.510.10">
    <property type="entry name" value="Transferase(Phosphotransferase) domain 1"/>
    <property type="match status" value="1"/>
</dbReference>
<evidence type="ECO:0000256" key="12">
    <source>
        <dbReference type="ARBA" id="ARBA00023157"/>
    </source>
</evidence>
<dbReference type="SUPFAM" id="SSF56112">
    <property type="entry name" value="Protein kinase-like (PK-like)"/>
    <property type="match status" value="1"/>
</dbReference>
<keyword evidence="12" id="KW-1015">Disulfide bond</keyword>
<keyword evidence="3" id="KW-0723">Serine/threonine-protein kinase</keyword>
<evidence type="ECO:0000256" key="2">
    <source>
        <dbReference type="ARBA" id="ARBA00022475"/>
    </source>
</evidence>
<dbReference type="Pfam" id="PF07714">
    <property type="entry name" value="PK_Tyr_Ser-Thr"/>
    <property type="match status" value="1"/>
</dbReference>
<reference evidence="17 18" key="1">
    <citation type="journal article" date="2022" name="Cell">
        <title>Repeat-based holocentromeres influence genome architecture and karyotype evolution.</title>
        <authorList>
            <person name="Hofstatter P.G."/>
            <person name="Thangavel G."/>
            <person name="Lux T."/>
            <person name="Neumann P."/>
            <person name="Vondrak T."/>
            <person name="Novak P."/>
            <person name="Zhang M."/>
            <person name="Costa L."/>
            <person name="Castellani M."/>
            <person name="Scott A."/>
            <person name="Toegelov H."/>
            <person name="Fuchs J."/>
            <person name="Mata-Sucre Y."/>
            <person name="Dias Y."/>
            <person name="Vanzela A.L.L."/>
            <person name="Huettel B."/>
            <person name="Almeida C.C.S."/>
            <person name="Simkova H."/>
            <person name="Souza G."/>
            <person name="Pedrosa-Harand A."/>
            <person name="Macas J."/>
            <person name="Mayer K.F.X."/>
            <person name="Houben A."/>
            <person name="Marques A."/>
        </authorList>
    </citation>
    <scope>NUCLEOTIDE SEQUENCE [LARGE SCALE GENOMIC DNA]</scope>
    <source>
        <strain evidence="17">RhyTen1mFocal</strain>
    </source>
</reference>
<dbReference type="GO" id="GO:0004672">
    <property type="term" value="F:protein kinase activity"/>
    <property type="evidence" value="ECO:0007669"/>
    <property type="project" value="InterPro"/>
</dbReference>
<dbReference type="SMART" id="SM00220">
    <property type="entry name" value="S_TKc"/>
    <property type="match status" value="1"/>
</dbReference>
<evidence type="ECO:0000256" key="3">
    <source>
        <dbReference type="ARBA" id="ARBA00022527"/>
    </source>
</evidence>
<dbReference type="SUPFAM" id="SSF50985">
    <property type="entry name" value="RCC1/BLIP-II"/>
    <property type="match status" value="1"/>
</dbReference>
<dbReference type="CDD" id="cd14066">
    <property type="entry name" value="STKc_IRAK"/>
    <property type="match status" value="1"/>
</dbReference>
<evidence type="ECO:0000256" key="10">
    <source>
        <dbReference type="ARBA" id="ARBA00022989"/>
    </source>
</evidence>
<evidence type="ECO:0000256" key="1">
    <source>
        <dbReference type="ARBA" id="ARBA00004162"/>
    </source>
</evidence>
<comment type="caution">
    <text evidence="17">The sequence shown here is derived from an EMBL/GenBank/DDBJ whole genome shotgun (WGS) entry which is preliminary data.</text>
</comment>
<feature type="domain" description="Protein kinase" evidence="16">
    <location>
        <begin position="457"/>
        <end position="737"/>
    </location>
</feature>
<dbReference type="InterPro" id="IPR009091">
    <property type="entry name" value="RCC1/BLIP-II"/>
</dbReference>
<feature type="binding site" evidence="13">
    <location>
        <position position="485"/>
    </location>
    <ligand>
        <name>ATP</name>
        <dbReference type="ChEBI" id="CHEBI:30616"/>
    </ligand>
</feature>
<keyword evidence="8" id="KW-0418">Kinase</keyword>
<evidence type="ECO:0000313" key="17">
    <source>
        <dbReference type="EMBL" id="KAJ3691667.1"/>
    </source>
</evidence>
<comment type="subcellular location">
    <subcellularLocation>
        <location evidence="1">Cell membrane</location>
        <topology evidence="1">Single-pass membrane protein</topology>
    </subcellularLocation>
</comment>
<proteinExistence type="predicted"/>
<dbReference type="FunFam" id="1.10.510.10:FF:000468">
    <property type="entry name" value="PTI1-like tyrosine-protein kinase 3"/>
    <property type="match status" value="1"/>
</dbReference>
<dbReference type="GO" id="GO:0005886">
    <property type="term" value="C:plasma membrane"/>
    <property type="evidence" value="ECO:0007669"/>
    <property type="project" value="UniProtKB-SubCell"/>
</dbReference>
<evidence type="ECO:0000313" key="18">
    <source>
        <dbReference type="Proteomes" id="UP001210211"/>
    </source>
</evidence>
<dbReference type="Gene3D" id="2.130.10.30">
    <property type="entry name" value="Regulator of chromosome condensation 1/beta-lactamase-inhibitor protein II"/>
    <property type="match status" value="1"/>
</dbReference>
<evidence type="ECO:0000256" key="8">
    <source>
        <dbReference type="ARBA" id="ARBA00022777"/>
    </source>
</evidence>
<evidence type="ECO:0000256" key="14">
    <source>
        <dbReference type="SAM" id="Phobius"/>
    </source>
</evidence>
<dbReference type="InterPro" id="IPR001245">
    <property type="entry name" value="Ser-Thr/Tyr_kinase_cat_dom"/>
</dbReference>
<sequence length="771" mass="83308">MHLFLSLFLLLLISVSIPVSLSANFSTLSITRVHDETLVCALVLRSSSSNTSDLICTHLPSGETINYSSEGGYGGSQSVQYSALAAADDFLCGITPPAQGKSSMIWWSFVDDEDDPFNNKRVYWGPLLSISAGDSHVCGLINGSTLKCWRWQEFPDDITFKTIAVGGEFVCGITTCGIIKCFGNETDVVMNTPQGNFTTLAAGSHHACAVSAAGNLTCWGAGAPKMEHIPDDLVALSLGTNITCILASNGTVYCWGSGATPPESVAREAFVSIEAKGDSVCGVLMKNYSVICWGSQNFEKNNLVFEKVLPGMCVPETNCSCMPMGGSSSICSTEGQVICGPCTINLSNNKVNVPVPSANPPPESPTPGPGPNNNRIRLVVITIGIAGAVLAASIVMVGFVLYKIAKKKEKRRFDLARIDPTTVQQPNLGRPPSLLRRNGLVSVEFTFRALHRATDGFADGNKIGSGGFGTVYWGVLSDGCQAAIKRAHHKRRRHTENAFLSELALLSRVNHKNLVGLLGFCDDRGERILVVEYMPNGTLYDHLHRLPPSDSSPLFTSWTARLKIALDAARGIEYLHSYAVPGIIHRDIKSSNILLDAQWIAKVSDFGLSMARNAGTGASTASAGTVGYMDPEYYRLQELTEKSDVYSFGVVLLEIITGLKAVVKTGEDEEPRHVAEYVMPILSSGDIARLIDKRVPMTDTREEVAIEKVLKMAAQCVRSRGRVRPTMREVVMELEWVLGLCGGDEDEMVEVVLEVEDRGSTVSSMSAFDLE</sequence>
<keyword evidence="7 13" id="KW-0547">Nucleotide-binding</keyword>
<dbReference type="InterPro" id="IPR011009">
    <property type="entry name" value="Kinase-like_dom_sf"/>
</dbReference>
<dbReference type="InterPro" id="IPR008271">
    <property type="entry name" value="Ser/Thr_kinase_AS"/>
</dbReference>
<evidence type="ECO:0000256" key="11">
    <source>
        <dbReference type="ARBA" id="ARBA00023136"/>
    </source>
</evidence>
<evidence type="ECO:0000256" key="9">
    <source>
        <dbReference type="ARBA" id="ARBA00022840"/>
    </source>
</evidence>
<dbReference type="Proteomes" id="UP001210211">
    <property type="component" value="Unassembled WGS sequence"/>
</dbReference>
<dbReference type="GO" id="GO:0005524">
    <property type="term" value="F:ATP binding"/>
    <property type="evidence" value="ECO:0007669"/>
    <property type="project" value="UniProtKB-UniRule"/>
</dbReference>
<dbReference type="InterPro" id="IPR000719">
    <property type="entry name" value="Prot_kinase_dom"/>
</dbReference>
<keyword evidence="2" id="KW-1003">Cell membrane</keyword>
<gene>
    <name evidence="17" type="ORF">LUZ61_020831</name>
</gene>
<accession>A0AAD6EP73</accession>
<keyword evidence="9 13" id="KW-0067">ATP-binding</keyword>
<organism evidence="17 18">
    <name type="scientific">Rhynchospora tenuis</name>
    <dbReference type="NCBI Taxonomy" id="198213"/>
    <lineage>
        <taxon>Eukaryota</taxon>
        <taxon>Viridiplantae</taxon>
        <taxon>Streptophyta</taxon>
        <taxon>Embryophyta</taxon>
        <taxon>Tracheophyta</taxon>
        <taxon>Spermatophyta</taxon>
        <taxon>Magnoliopsida</taxon>
        <taxon>Liliopsida</taxon>
        <taxon>Poales</taxon>
        <taxon>Cyperaceae</taxon>
        <taxon>Cyperoideae</taxon>
        <taxon>Rhynchosporeae</taxon>
        <taxon>Rhynchospora</taxon>
    </lineage>
</organism>
<keyword evidence="6 15" id="KW-0732">Signal</keyword>
<evidence type="ECO:0000256" key="15">
    <source>
        <dbReference type="SAM" id="SignalP"/>
    </source>
</evidence>
<evidence type="ECO:0000256" key="6">
    <source>
        <dbReference type="ARBA" id="ARBA00022729"/>
    </source>
</evidence>
<keyword evidence="4" id="KW-0808">Transferase</keyword>
<dbReference type="PROSITE" id="PS00108">
    <property type="entry name" value="PROTEIN_KINASE_ST"/>
    <property type="match status" value="1"/>
</dbReference>
<evidence type="ECO:0000256" key="5">
    <source>
        <dbReference type="ARBA" id="ARBA00022692"/>
    </source>
</evidence>
<feature type="chain" id="PRO_5041977174" description="Protein kinase domain-containing protein" evidence="15">
    <location>
        <begin position="23"/>
        <end position="771"/>
    </location>
</feature>
<dbReference type="InterPro" id="IPR017441">
    <property type="entry name" value="Protein_kinase_ATP_BS"/>
</dbReference>
<evidence type="ECO:0000256" key="7">
    <source>
        <dbReference type="ARBA" id="ARBA00022741"/>
    </source>
</evidence>